<evidence type="ECO:0000259" key="12">
    <source>
        <dbReference type="Pfam" id="PF02767"/>
    </source>
</evidence>
<dbReference type="InterPro" id="IPR046938">
    <property type="entry name" value="DNA_clamp_sf"/>
</dbReference>
<evidence type="ECO:0000256" key="2">
    <source>
        <dbReference type="ARBA" id="ARBA00010752"/>
    </source>
</evidence>
<keyword evidence="4 10" id="KW-0963">Cytoplasm</keyword>
<comment type="subunit">
    <text evidence="10">Forms a ring-shaped head-to-tail homodimer around DNA.</text>
</comment>
<evidence type="ECO:0000313" key="15">
    <source>
        <dbReference type="Proteomes" id="UP000190140"/>
    </source>
</evidence>
<keyword evidence="9" id="KW-0238">DNA-binding</keyword>
<keyword evidence="6 10" id="KW-0548">Nucleotidyltransferase</keyword>
<evidence type="ECO:0000256" key="8">
    <source>
        <dbReference type="ARBA" id="ARBA00022932"/>
    </source>
</evidence>
<dbReference type="EMBL" id="MZGW01000005">
    <property type="protein sequence ID" value="OPJ55458.1"/>
    <property type="molecule type" value="Genomic_DNA"/>
</dbReference>
<dbReference type="PANTHER" id="PTHR30478">
    <property type="entry name" value="DNA POLYMERASE III SUBUNIT BETA"/>
    <property type="match status" value="1"/>
</dbReference>
<dbReference type="NCBIfam" id="TIGR00663">
    <property type="entry name" value="dnan"/>
    <property type="match status" value="1"/>
</dbReference>
<organism evidence="14 15">
    <name type="scientific">Alkalithermobacter paradoxus</name>
    <dbReference type="NCBI Taxonomy" id="29349"/>
    <lineage>
        <taxon>Bacteria</taxon>
        <taxon>Bacillati</taxon>
        <taxon>Bacillota</taxon>
        <taxon>Clostridia</taxon>
        <taxon>Peptostreptococcales</taxon>
        <taxon>Tepidibacteraceae</taxon>
        <taxon>Alkalithermobacter</taxon>
    </lineage>
</organism>
<evidence type="ECO:0000256" key="7">
    <source>
        <dbReference type="ARBA" id="ARBA00022705"/>
    </source>
</evidence>
<dbReference type="PANTHER" id="PTHR30478:SF0">
    <property type="entry name" value="BETA SLIDING CLAMP"/>
    <property type="match status" value="1"/>
</dbReference>
<dbReference type="SMART" id="SM00480">
    <property type="entry name" value="POL3Bc"/>
    <property type="match status" value="1"/>
</dbReference>
<dbReference type="InterPro" id="IPR001001">
    <property type="entry name" value="DNA_polIII_beta"/>
</dbReference>
<keyword evidence="8 10" id="KW-0239">DNA-directed DNA polymerase</keyword>
<dbReference type="InterPro" id="IPR022635">
    <property type="entry name" value="DNA_polIII_beta_C"/>
</dbReference>
<evidence type="ECO:0000256" key="5">
    <source>
        <dbReference type="ARBA" id="ARBA00022679"/>
    </source>
</evidence>
<dbReference type="AlphaFoldDB" id="A0A1V4I653"/>
<evidence type="ECO:0000259" key="11">
    <source>
        <dbReference type="Pfam" id="PF00712"/>
    </source>
</evidence>
<proteinExistence type="inferred from homology"/>
<dbReference type="GO" id="GO:0005737">
    <property type="term" value="C:cytoplasm"/>
    <property type="evidence" value="ECO:0007669"/>
    <property type="project" value="UniProtKB-SubCell"/>
</dbReference>
<evidence type="ECO:0000256" key="1">
    <source>
        <dbReference type="ARBA" id="ARBA00004496"/>
    </source>
</evidence>
<dbReference type="PIRSF" id="PIRSF000804">
    <property type="entry name" value="DNA_pol_III_b"/>
    <property type="match status" value="1"/>
</dbReference>
<comment type="function">
    <text evidence="10">Confers DNA tethering and processivity to DNA polymerases and other proteins. Acts as a clamp, forming a ring around DNA (a reaction catalyzed by the clamp-loading complex) which diffuses in an ATP-independent manner freely and bidirectionally along dsDNA. Initially characterized for its ability to contact the catalytic subunit of DNA polymerase III (Pol III), a complex, multichain enzyme responsible for most of the replicative synthesis in bacteria; Pol III exhibits 3'-5' exonuclease proofreading activity. The beta chain is required for initiation of replication as well as for processivity of DNA replication.</text>
</comment>
<dbReference type="RefSeq" id="WP_079412717.1">
    <property type="nucleotide sequence ID" value="NZ_MZGW01000005.1"/>
</dbReference>
<dbReference type="Pfam" id="PF02767">
    <property type="entry name" value="DNA_pol3_beta_2"/>
    <property type="match status" value="1"/>
</dbReference>
<comment type="subcellular location">
    <subcellularLocation>
        <location evidence="1 10">Cytoplasm</location>
    </subcellularLocation>
</comment>
<dbReference type="InterPro" id="IPR022634">
    <property type="entry name" value="DNA_polIII_beta_N"/>
</dbReference>
<dbReference type="InterPro" id="IPR022637">
    <property type="entry name" value="DNA_polIII_beta_cen"/>
</dbReference>
<dbReference type="Gene3D" id="3.10.150.10">
    <property type="entry name" value="DNA Polymerase III, subunit A, domain 2"/>
    <property type="match status" value="1"/>
</dbReference>
<dbReference type="OrthoDB" id="8421503at2"/>
<comment type="caution">
    <text evidence="14">The sequence shown here is derived from an EMBL/GenBank/DDBJ whole genome shotgun (WGS) entry which is preliminary data.</text>
</comment>
<sequence length="370" mass="41651">MKLISSQRKLSTAINTVQKAVSSKSTLPLLKGILIQAVDDKIQLVGNDLELGIESYIDGQVIEEGSIVIDSKLFGDIIRKLPDSSVVIEVDSDNMIHIKCESSDFKIKGHCSDEYPKLPDLDEDRFYEIPEDLFKNMIKQTVFAISQDETKPILMGELLEIENNNISLIAIDGYRLAIRSGQIINNIGDIKVIIPGKALNEINRILSGDEGKNIKVAFTDKHALFLIDETKIITRLLEGEFINYKQLLPKEYNLRVKVPTKTLLNCIERTSLLAKEGKNNLVKFSIRDDIMIATSNSEIGNVQEEIFITLEGEDLDIAFNSRYLIEGLKVIESEEIYIEFTTNVSPCIVKPEDGIKYIYLLLPVRISSSR</sequence>
<dbReference type="GO" id="GO:0009360">
    <property type="term" value="C:DNA polymerase III complex"/>
    <property type="evidence" value="ECO:0007669"/>
    <property type="project" value="InterPro"/>
</dbReference>
<dbReference type="CDD" id="cd00140">
    <property type="entry name" value="beta_clamp"/>
    <property type="match status" value="1"/>
</dbReference>
<feature type="domain" description="DNA polymerase III beta sliding clamp N-terminal" evidence="11">
    <location>
        <begin position="1"/>
        <end position="119"/>
    </location>
</feature>
<dbReference type="GO" id="GO:0003677">
    <property type="term" value="F:DNA binding"/>
    <property type="evidence" value="ECO:0007669"/>
    <property type="project" value="UniProtKB-UniRule"/>
</dbReference>
<comment type="similarity">
    <text evidence="2 10">Belongs to the beta sliding clamp family.</text>
</comment>
<feature type="domain" description="DNA polymerase III beta sliding clamp central" evidence="12">
    <location>
        <begin position="128"/>
        <end position="241"/>
    </location>
</feature>
<evidence type="ECO:0000256" key="6">
    <source>
        <dbReference type="ARBA" id="ARBA00022695"/>
    </source>
</evidence>
<keyword evidence="15" id="KW-1185">Reference proteome</keyword>
<dbReference type="GO" id="GO:0008408">
    <property type="term" value="F:3'-5' exonuclease activity"/>
    <property type="evidence" value="ECO:0007669"/>
    <property type="project" value="InterPro"/>
</dbReference>
<name>A0A1V4I653_9FIRM</name>
<accession>A0A1V4I653</accession>
<gene>
    <name evidence="14" type="primary">dnaN</name>
    <name evidence="14" type="ORF">CLOTH_15210</name>
</gene>
<evidence type="ECO:0000313" key="14">
    <source>
        <dbReference type="EMBL" id="OPJ55458.1"/>
    </source>
</evidence>
<evidence type="ECO:0000256" key="3">
    <source>
        <dbReference type="ARBA" id="ARBA00021035"/>
    </source>
</evidence>
<reference evidence="14 15" key="1">
    <citation type="submission" date="2017-03" db="EMBL/GenBank/DDBJ databases">
        <title>Genome sequence of Clostridium thermoalcaliphilum DSM 7309.</title>
        <authorList>
            <person name="Poehlein A."/>
            <person name="Daniel R."/>
        </authorList>
    </citation>
    <scope>NUCLEOTIDE SEQUENCE [LARGE SCALE GENOMIC DNA]</scope>
    <source>
        <strain evidence="14 15">DSM 7309</strain>
    </source>
</reference>
<evidence type="ECO:0000256" key="10">
    <source>
        <dbReference type="PIRNR" id="PIRNR000804"/>
    </source>
</evidence>
<feature type="domain" description="DNA polymerase III beta sliding clamp C-terminal" evidence="13">
    <location>
        <begin position="245"/>
        <end position="365"/>
    </location>
</feature>
<dbReference type="Proteomes" id="UP000190140">
    <property type="component" value="Unassembled WGS sequence"/>
</dbReference>
<dbReference type="STRING" id="29349.CLOTH_15210"/>
<keyword evidence="5 10" id="KW-0808">Transferase</keyword>
<evidence type="ECO:0000259" key="13">
    <source>
        <dbReference type="Pfam" id="PF02768"/>
    </source>
</evidence>
<dbReference type="GO" id="GO:0006271">
    <property type="term" value="P:DNA strand elongation involved in DNA replication"/>
    <property type="evidence" value="ECO:0007669"/>
    <property type="project" value="TreeGrafter"/>
</dbReference>
<evidence type="ECO:0000256" key="4">
    <source>
        <dbReference type="ARBA" id="ARBA00022490"/>
    </source>
</evidence>
<keyword evidence="7 10" id="KW-0235">DNA replication</keyword>
<protein>
    <recommendedName>
        <fullName evidence="3 10">Beta sliding clamp</fullName>
    </recommendedName>
</protein>
<dbReference type="Gene3D" id="3.70.10.10">
    <property type="match status" value="1"/>
</dbReference>
<dbReference type="GO" id="GO:0003887">
    <property type="term" value="F:DNA-directed DNA polymerase activity"/>
    <property type="evidence" value="ECO:0007669"/>
    <property type="project" value="UniProtKB-UniRule"/>
</dbReference>
<dbReference type="Pfam" id="PF00712">
    <property type="entry name" value="DNA_pol3_beta"/>
    <property type="match status" value="1"/>
</dbReference>
<dbReference type="SUPFAM" id="SSF55979">
    <property type="entry name" value="DNA clamp"/>
    <property type="match status" value="3"/>
</dbReference>
<dbReference type="Pfam" id="PF02768">
    <property type="entry name" value="DNA_pol3_beta_3"/>
    <property type="match status" value="1"/>
</dbReference>
<evidence type="ECO:0000256" key="9">
    <source>
        <dbReference type="ARBA" id="ARBA00023125"/>
    </source>
</evidence>